<gene>
    <name evidence="4" type="ORF">K678_07208</name>
</gene>
<dbReference type="SMART" id="SM00448">
    <property type="entry name" value="REC"/>
    <property type="match status" value="1"/>
</dbReference>
<dbReference type="InterPro" id="IPR011006">
    <property type="entry name" value="CheY-like_superfamily"/>
</dbReference>
<keyword evidence="1" id="KW-0597">Phosphoprotein</keyword>
<evidence type="ECO:0000259" key="3">
    <source>
        <dbReference type="PROSITE" id="PS51832"/>
    </source>
</evidence>
<dbReference type="InterPro" id="IPR037522">
    <property type="entry name" value="HD_GYP_dom"/>
</dbReference>
<organism evidence="4 5">
    <name type="scientific">Magnetospirillum fulvum MGU-K5</name>
    <dbReference type="NCBI Taxonomy" id="1316936"/>
    <lineage>
        <taxon>Bacteria</taxon>
        <taxon>Pseudomonadati</taxon>
        <taxon>Pseudomonadota</taxon>
        <taxon>Alphaproteobacteria</taxon>
        <taxon>Rhodospirillales</taxon>
        <taxon>Rhodospirillaceae</taxon>
        <taxon>Magnetospirillum</taxon>
    </lineage>
</organism>
<dbReference type="AlphaFoldDB" id="S9S8E6"/>
<dbReference type="PANTHER" id="PTHR45228:SF1">
    <property type="entry name" value="CYCLIC DI-GMP PHOSPHODIESTERASE TM_0186"/>
    <property type="match status" value="1"/>
</dbReference>
<dbReference type="EMBL" id="AQPH01000020">
    <property type="protein sequence ID" value="EPY02147.1"/>
    <property type="molecule type" value="Genomic_DNA"/>
</dbReference>
<dbReference type="GO" id="GO:0000160">
    <property type="term" value="P:phosphorelay signal transduction system"/>
    <property type="evidence" value="ECO:0007669"/>
    <property type="project" value="InterPro"/>
</dbReference>
<dbReference type="PANTHER" id="PTHR45228">
    <property type="entry name" value="CYCLIC DI-GMP PHOSPHODIESTERASE TM_0186-RELATED"/>
    <property type="match status" value="1"/>
</dbReference>
<reference evidence="4 5" key="1">
    <citation type="submission" date="2013-04" db="EMBL/GenBank/DDBJ databases">
        <authorList>
            <person name="Kuznetsov B."/>
            <person name="Ivanovsky R."/>
        </authorList>
    </citation>
    <scope>NUCLEOTIDE SEQUENCE [LARGE SCALE GENOMIC DNA]</scope>
    <source>
        <strain evidence="4 5">MGU-K5</strain>
    </source>
</reference>
<dbReference type="Pfam" id="PF13487">
    <property type="entry name" value="HD_5"/>
    <property type="match status" value="1"/>
</dbReference>
<dbReference type="SMART" id="SM00471">
    <property type="entry name" value="HDc"/>
    <property type="match status" value="1"/>
</dbReference>
<dbReference type="CDD" id="cd00077">
    <property type="entry name" value="HDc"/>
    <property type="match status" value="1"/>
</dbReference>
<feature type="modified residue" description="4-aspartylphosphate" evidence="1">
    <location>
        <position position="58"/>
    </location>
</feature>
<evidence type="ECO:0000256" key="1">
    <source>
        <dbReference type="PROSITE-ProRule" id="PRU00169"/>
    </source>
</evidence>
<dbReference type="Pfam" id="PF00072">
    <property type="entry name" value="Response_reg"/>
    <property type="match status" value="1"/>
</dbReference>
<dbReference type="GO" id="GO:0008081">
    <property type="term" value="F:phosphoric diester hydrolase activity"/>
    <property type="evidence" value="ECO:0007669"/>
    <property type="project" value="UniProtKB-ARBA"/>
</dbReference>
<evidence type="ECO:0000313" key="4">
    <source>
        <dbReference type="EMBL" id="EPY02147.1"/>
    </source>
</evidence>
<comment type="caution">
    <text evidence="4">The sequence shown here is derived from an EMBL/GenBank/DDBJ whole genome shotgun (WGS) entry which is preliminary data.</text>
</comment>
<sequence length="350" mass="38883">MADSSVKIAIVDDSESVLKHLTQLVSSMIAEDAAVPFKDPQVALSWCLQNDVDLVIVDYVMPKINGLQFIEAFLTNPSRTDIPVIMVTTSDTMEVRYRALQLGATDFLRKPVDKIEFLTRVRNLLSLSRHHKQTKTQAVLLAEEVRKATHAIVARERESILVLSRAAEFRDNETGAHLLRMSNYCQIIATRMGLPSEEVDLIFTAAPMHDIGKIGIPDHVLLKPGALTPEEREIMTTHAEIGWQILRNNQSPMLQMAAAIALSHHEKWDGTGYPKRVSGLDIPLAGRITAVADVFDALTSVRPYKPAWPLDKALDFLRSNRGSHFDPACVDAFLVSLEQILAVAERYGSA</sequence>
<dbReference type="InterPro" id="IPR052020">
    <property type="entry name" value="Cyclic_di-GMP/3'3'-cGAMP_PDE"/>
</dbReference>
<evidence type="ECO:0000259" key="2">
    <source>
        <dbReference type="PROSITE" id="PS50110"/>
    </source>
</evidence>
<dbReference type="SUPFAM" id="SSF109604">
    <property type="entry name" value="HD-domain/PDEase-like"/>
    <property type="match status" value="1"/>
</dbReference>
<dbReference type="InterPro" id="IPR003607">
    <property type="entry name" value="HD/PDEase_dom"/>
</dbReference>
<dbReference type="InterPro" id="IPR001789">
    <property type="entry name" value="Sig_transdc_resp-reg_receiver"/>
</dbReference>
<evidence type="ECO:0000313" key="5">
    <source>
        <dbReference type="Proteomes" id="UP000015350"/>
    </source>
</evidence>
<dbReference type="PROSITE" id="PS51832">
    <property type="entry name" value="HD_GYP"/>
    <property type="match status" value="1"/>
</dbReference>
<dbReference type="RefSeq" id="WP_021131792.1">
    <property type="nucleotide sequence ID" value="NZ_AQPH01000020.1"/>
</dbReference>
<dbReference type="eggNOG" id="COG3437">
    <property type="taxonomic scope" value="Bacteria"/>
</dbReference>
<name>S9S8E6_MAGFU</name>
<dbReference type="STRING" id="1316936.K678_07208"/>
<dbReference type="Gene3D" id="1.10.3210.10">
    <property type="entry name" value="Hypothetical protein af1432"/>
    <property type="match status" value="1"/>
</dbReference>
<feature type="domain" description="HD-GYP" evidence="3">
    <location>
        <begin position="152"/>
        <end position="349"/>
    </location>
</feature>
<accession>S9S8E6</accession>
<dbReference type="OrthoDB" id="9176789at2"/>
<feature type="domain" description="Response regulatory" evidence="2">
    <location>
        <begin position="7"/>
        <end position="125"/>
    </location>
</feature>
<dbReference type="Proteomes" id="UP000015350">
    <property type="component" value="Unassembled WGS sequence"/>
</dbReference>
<dbReference type="SUPFAM" id="SSF52172">
    <property type="entry name" value="CheY-like"/>
    <property type="match status" value="1"/>
</dbReference>
<dbReference type="PATRIC" id="fig|1316936.3.peg.1446"/>
<dbReference type="PROSITE" id="PS50110">
    <property type="entry name" value="RESPONSE_REGULATORY"/>
    <property type="match status" value="1"/>
</dbReference>
<proteinExistence type="predicted"/>
<protein>
    <submittedName>
        <fullName evidence="4">Response regulator protein</fullName>
    </submittedName>
</protein>
<dbReference type="Gene3D" id="3.40.50.2300">
    <property type="match status" value="1"/>
</dbReference>